<accession>A0A380BA10</accession>
<dbReference type="Proteomes" id="UP000254893">
    <property type="component" value="Unassembled WGS sequence"/>
</dbReference>
<reference evidence="2 3" key="1">
    <citation type="submission" date="2018-06" db="EMBL/GenBank/DDBJ databases">
        <authorList>
            <consortium name="Pathogen Informatics"/>
            <person name="Doyle S."/>
        </authorList>
    </citation>
    <scope>NUCLEOTIDE SEQUENCE [LARGE SCALE GENOMIC DNA]</scope>
    <source>
        <strain evidence="2 3">NCTC11388</strain>
    </source>
</reference>
<feature type="region of interest" description="Disordered" evidence="1">
    <location>
        <begin position="13"/>
        <end position="35"/>
    </location>
</feature>
<name>A0A380BA10_SPHSI</name>
<dbReference type="AlphaFoldDB" id="A0A380BA10"/>
<dbReference type="EMBL" id="UGYW01000001">
    <property type="protein sequence ID" value="SUI97219.1"/>
    <property type="molecule type" value="Genomic_DNA"/>
</dbReference>
<organism evidence="2 3">
    <name type="scientific">Sphingobacterium spiritivorum</name>
    <name type="common">Flavobacterium spiritivorum</name>
    <dbReference type="NCBI Taxonomy" id="258"/>
    <lineage>
        <taxon>Bacteria</taxon>
        <taxon>Pseudomonadati</taxon>
        <taxon>Bacteroidota</taxon>
        <taxon>Sphingobacteriia</taxon>
        <taxon>Sphingobacteriales</taxon>
        <taxon>Sphingobacteriaceae</taxon>
        <taxon>Sphingobacterium</taxon>
    </lineage>
</organism>
<evidence type="ECO:0000313" key="3">
    <source>
        <dbReference type="Proteomes" id="UP000254893"/>
    </source>
</evidence>
<gene>
    <name evidence="2" type="ORF">NCTC11388_00320</name>
</gene>
<evidence type="ECO:0000256" key="1">
    <source>
        <dbReference type="SAM" id="MobiDB-lite"/>
    </source>
</evidence>
<sequence>MILIPKIILPKSRKSHERVDNKQNPEKSTIGRINF</sequence>
<proteinExistence type="predicted"/>
<protein>
    <submittedName>
        <fullName evidence="2">Uncharacterized protein</fullName>
    </submittedName>
</protein>
<evidence type="ECO:0000313" key="2">
    <source>
        <dbReference type="EMBL" id="SUI97219.1"/>
    </source>
</evidence>